<keyword evidence="9" id="KW-1185">Reference proteome</keyword>
<dbReference type="InterPro" id="IPR012347">
    <property type="entry name" value="Ferritin-like"/>
</dbReference>
<dbReference type="RefSeq" id="WP_015452441.1">
    <property type="nucleotide sequence ID" value="NC_020549.1"/>
</dbReference>
<accession>A0ABM5NFS3</accession>
<proteinExistence type="inferred from homology"/>
<name>A0ABM5NFS3_LIBAS</name>
<dbReference type="EMBL" id="CP004005">
    <property type="protein sequence ID" value="AGH16844.1"/>
    <property type="molecule type" value="Genomic_DNA"/>
</dbReference>
<dbReference type="CDD" id="cd01055">
    <property type="entry name" value="Nonheme_Ferritin"/>
    <property type="match status" value="1"/>
</dbReference>
<keyword evidence="3 6" id="KW-0479">Metal-binding</keyword>
<evidence type="ECO:0000256" key="2">
    <source>
        <dbReference type="ARBA" id="ARBA00022434"/>
    </source>
</evidence>
<keyword evidence="4" id="KW-0560">Oxidoreductase</keyword>
<dbReference type="Proteomes" id="UP000011820">
    <property type="component" value="Chromosome"/>
</dbReference>
<dbReference type="InterPro" id="IPR041719">
    <property type="entry name" value="Ferritin_prok"/>
</dbReference>
<dbReference type="PANTHER" id="PTHR11431">
    <property type="entry name" value="FERRITIN"/>
    <property type="match status" value="1"/>
</dbReference>
<keyword evidence="6" id="KW-0963">Cytoplasm</keyword>
<dbReference type="InterPro" id="IPR009078">
    <property type="entry name" value="Ferritin-like_SF"/>
</dbReference>
<dbReference type="PANTHER" id="PTHR11431:SF127">
    <property type="entry name" value="BACTERIAL NON-HEME FERRITIN"/>
    <property type="match status" value="1"/>
</dbReference>
<reference evidence="8 9" key="1">
    <citation type="journal article" date="2013" name="Genome Announc.">
        <title>Complete Genome Sequence of a Chinese Strain of 'Candidatus Liberibacter asiaticus'.</title>
        <authorList>
            <person name="Lin H."/>
            <person name="Han C.S."/>
            <person name="Liu B."/>
            <person name="Lou B."/>
            <person name="Bai X."/>
            <person name="Deng C."/>
            <person name="Civerolo E.L."/>
            <person name="Gupta G."/>
        </authorList>
    </citation>
    <scope>NUCLEOTIDE SEQUENCE [LARGE SCALE GENOMIC DNA]</scope>
    <source>
        <strain evidence="9">gxpsy</strain>
    </source>
</reference>
<dbReference type="Gene3D" id="1.20.1260.10">
    <property type="match status" value="1"/>
</dbReference>
<dbReference type="PROSITE" id="PS50905">
    <property type="entry name" value="FERRITIN_LIKE"/>
    <property type="match status" value="1"/>
</dbReference>
<evidence type="ECO:0000256" key="4">
    <source>
        <dbReference type="ARBA" id="ARBA00023002"/>
    </source>
</evidence>
<dbReference type="InterPro" id="IPR008331">
    <property type="entry name" value="Ferritin_DPS_dom"/>
</dbReference>
<evidence type="ECO:0000256" key="3">
    <source>
        <dbReference type="ARBA" id="ARBA00022723"/>
    </source>
</evidence>
<evidence type="ECO:0000313" key="8">
    <source>
        <dbReference type="EMBL" id="AGH16844.1"/>
    </source>
</evidence>
<dbReference type="InterPro" id="IPR001519">
    <property type="entry name" value="Ferritin"/>
</dbReference>
<dbReference type="InterPro" id="IPR009040">
    <property type="entry name" value="Ferritin-like_diiron"/>
</dbReference>
<evidence type="ECO:0000256" key="5">
    <source>
        <dbReference type="ARBA" id="ARBA00023004"/>
    </source>
</evidence>
<evidence type="ECO:0000259" key="7">
    <source>
        <dbReference type="PROSITE" id="PS50905"/>
    </source>
</evidence>
<evidence type="ECO:0000256" key="6">
    <source>
        <dbReference type="RuleBase" id="RU361145"/>
    </source>
</evidence>
<feature type="domain" description="Ferritin-like diiron" evidence="7">
    <location>
        <begin position="1"/>
        <end position="144"/>
    </location>
</feature>
<evidence type="ECO:0000313" key="9">
    <source>
        <dbReference type="Proteomes" id="UP000011820"/>
    </source>
</evidence>
<comment type="function">
    <text evidence="6">Iron-storage protein.</text>
</comment>
<keyword evidence="5 6" id="KW-0408">Iron</keyword>
<protein>
    <recommendedName>
        <fullName evidence="6">Ferritin</fullName>
        <ecNumber evidence="6">1.16.3.2</ecNumber>
    </recommendedName>
</protein>
<comment type="subcellular location">
    <subcellularLocation>
        <location evidence="6">Cytoplasm</location>
    </subcellularLocation>
</comment>
<dbReference type="GeneID" id="93076848"/>
<dbReference type="EC" id="1.16.3.2" evidence="6"/>
<keyword evidence="2 6" id="KW-0409">Iron storage</keyword>
<comment type="catalytic activity">
    <reaction evidence="6">
        <text>4 Fe(2+) + O2 + 6 H2O = 4 iron(III) oxide-hydroxide + 12 H(+)</text>
        <dbReference type="Rhea" id="RHEA:11972"/>
        <dbReference type="ChEBI" id="CHEBI:15377"/>
        <dbReference type="ChEBI" id="CHEBI:15378"/>
        <dbReference type="ChEBI" id="CHEBI:15379"/>
        <dbReference type="ChEBI" id="CHEBI:29033"/>
        <dbReference type="ChEBI" id="CHEBI:78619"/>
        <dbReference type="EC" id="1.16.3.2"/>
    </reaction>
</comment>
<dbReference type="Pfam" id="PF00210">
    <property type="entry name" value="Ferritin"/>
    <property type="match status" value="1"/>
</dbReference>
<organism evidence="8 9">
    <name type="scientific">Candidatus Liberibacter asiaticus str. gxpsy</name>
    <dbReference type="NCBI Taxonomy" id="1174529"/>
    <lineage>
        <taxon>Bacteria</taxon>
        <taxon>Pseudomonadati</taxon>
        <taxon>Pseudomonadota</taxon>
        <taxon>Alphaproteobacteria</taxon>
        <taxon>Hyphomicrobiales</taxon>
        <taxon>Rhizobiaceae</taxon>
        <taxon>Liberibacter</taxon>
    </lineage>
</organism>
<gene>
    <name evidence="8" type="ORF">WSI_02370</name>
</gene>
<evidence type="ECO:0000256" key="1">
    <source>
        <dbReference type="ARBA" id="ARBA00006950"/>
    </source>
</evidence>
<comment type="similarity">
    <text evidence="1 6">Belongs to the ferritin family. Prokaryotic subfamily.</text>
</comment>
<dbReference type="SUPFAM" id="SSF47240">
    <property type="entry name" value="Ferritin-like"/>
    <property type="match status" value="1"/>
</dbReference>
<sequence length="164" mass="19136">MTNTRDRVLNELMNMEYVAQYHYMQAAAWAASHNLDGCCNFLLKHAMEEHSHVIRIFKHLTDLGVEAKFSSIEAPVISANDVEGLFSLMYEHENKVTIAYDDAIETILAEKDHQTFQFLQWFVKEQHEEMALFRRILDKIRLIGSGPHSRYMFDLEIEKIANKS</sequence>